<feature type="domain" description="FAD-dependent oxidoreductase 2 FAD-binding" evidence="4">
    <location>
        <begin position="7"/>
        <end position="405"/>
    </location>
</feature>
<dbReference type="GeneID" id="42180420"/>
<dbReference type="EMBL" id="CP039375">
    <property type="protein sequence ID" value="QCD67023.1"/>
    <property type="molecule type" value="Genomic_DNA"/>
</dbReference>
<keyword evidence="1" id="KW-0285">Flavoprotein</keyword>
<evidence type="ECO:0000313" key="6">
    <source>
        <dbReference type="Proteomes" id="UP000297053"/>
    </source>
</evidence>
<dbReference type="InterPro" id="IPR009158">
    <property type="entry name" value="G3P_DH_GlpB_su"/>
</dbReference>
<dbReference type="SUPFAM" id="SSF51905">
    <property type="entry name" value="FAD/NAD(P)-binding domain"/>
    <property type="match status" value="1"/>
</dbReference>
<dbReference type="Pfam" id="PF00890">
    <property type="entry name" value="FAD_binding_2"/>
    <property type="match status" value="1"/>
</dbReference>
<dbReference type="NCBIfam" id="TIGR03378">
    <property type="entry name" value="glycerol3P_GlpB"/>
    <property type="match status" value="1"/>
</dbReference>
<evidence type="ECO:0000259" key="4">
    <source>
        <dbReference type="Pfam" id="PF00890"/>
    </source>
</evidence>
<reference evidence="5 6" key="1">
    <citation type="submission" date="2019-04" db="EMBL/GenBank/DDBJ databases">
        <title>Complete genome sequence of Arthrobacter sp. ZXY-2 associated with effective atrazine degradation and salt adaptation.</title>
        <authorList>
            <person name="Zhao X."/>
        </authorList>
    </citation>
    <scope>NUCLEOTIDE SEQUENCE [LARGE SCALE GENOMIC DNA]</scope>
    <source>
        <strain evidence="6">ZP60</strain>
    </source>
</reference>
<dbReference type="GeneID" id="8412061"/>
<keyword evidence="3 5" id="KW-0560">Oxidoreductase</keyword>
<dbReference type="GO" id="GO:0009331">
    <property type="term" value="C:glycerol-3-phosphate dehydrogenase (FAD) complex"/>
    <property type="evidence" value="ECO:0007669"/>
    <property type="project" value="InterPro"/>
</dbReference>
<dbReference type="AlphaFoldDB" id="A0A4D6KNC7"/>
<dbReference type="OMA" id="CFGLENQ"/>
<dbReference type="GO" id="GO:0004368">
    <property type="term" value="F:glycerol-3-phosphate dehydrogenase (quinone) activity"/>
    <property type="evidence" value="ECO:0007669"/>
    <property type="project" value="UniProtKB-EC"/>
</dbReference>
<dbReference type="PRINTS" id="PR00469">
    <property type="entry name" value="PNDRDTASEII"/>
</dbReference>
<dbReference type="Proteomes" id="UP000297053">
    <property type="component" value="Chromosome"/>
</dbReference>
<dbReference type="InterPro" id="IPR036188">
    <property type="entry name" value="FAD/NAD-bd_sf"/>
</dbReference>
<gene>
    <name evidence="5" type="primary">glpB</name>
    <name evidence="5" type="ORF">E5139_15725</name>
</gene>
<dbReference type="KEGG" id="halz:E5139_15725"/>
<protein>
    <submittedName>
        <fullName evidence="5">Glycerol-3-phosphate dehydrogenase subunit GlpB</fullName>
        <ecNumber evidence="5">1.1.5.3</ecNumber>
    </submittedName>
</protein>
<dbReference type="PIRSF" id="PIRSF000141">
    <property type="entry name" value="Anaerobic_G3P_dh"/>
    <property type="match status" value="1"/>
</dbReference>
<evidence type="ECO:0000313" key="5">
    <source>
        <dbReference type="EMBL" id="QCD67023.1"/>
    </source>
</evidence>
<dbReference type="EC" id="1.1.5.3" evidence="5"/>
<dbReference type="RefSeq" id="WP_015763467.1">
    <property type="nucleotide sequence ID" value="NZ_CP039375.1"/>
</dbReference>
<organism evidence="5 6">
    <name type="scientific">Halomicrobium mukohataei</name>
    <dbReference type="NCBI Taxonomy" id="57705"/>
    <lineage>
        <taxon>Archaea</taxon>
        <taxon>Methanobacteriati</taxon>
        <taxon>Methanobacteriota</taxon>
        <taxon>Stenosarchaea group</taxon>
        <taxon>Halobacteria</taxon>
        <taxon>Halobacteriales</taxon>
        <taxon>Haloarculaceae</taxon>
        <taxon>Halomicrobium</taxon>
    </lineage>
</organism>
<reference evidence="5 6" key="2">
    <citation type="submission" date="2019-04" db="EMBL/GenBank/DDBJ databases">
        <authorList>
            <person name="Yang S."/>
            <person name="Wei W."/>
        </authorList>
    </citation>
    <scope>NUCLEOTIDE SEQUENCE [LARGE SCALE GENOMIC DNA]</scope>
    <source>
        <strain evidence="6">ZP60</strain>
    </source>
</reference>
<accession>A0A4D6KNC7</accession>
<evidence type="ECO:0000256" key="1">
    <source>
        <dbReference type="ARBA" id="ARBA00022630"/>
    </source>
</evidence>
<evidence type="ECO:0000256" key="3">
    <source>
        <dbReference type="ARBA" id="ARBA00023002"/>
    </source>
</evidence>
<name>A0A4D6KNC7_9EURY</name>
<keyword evidence="2" id="KW-0288">FMN</keyword>
<dbReference type="InterPro" id="IPR003953">
    <property type="entry name" value="FAD-dep_OxRdtase_2_FAD-bd"/>
</dbReference>
<sequence length="422" mass="44702">MAIDSEVLVVGGGLAGVTSAVAAARAGADVRLVSYKQSSLRQASGLIDVLGYVGDEVVVDPYDAIPELHEDHPYRLVGVETVRDAMALFDETVDGYHGDHTETNALLPTHGGTVKPTARYPAGAAEGVASDDRDTLLVGFERLVDFDAPLAASHVEAAGAPFSADGVTITFPGDLQADAKVTRYAKLLDQNSPVAVDGQKVDTRTALAERIAPHLDGHERVGFPAVLGDDHTDAVRATLAEELGVAVFEVPMGPPSLPGLRLEDRLFEALDRSGTRYEVGNPVVDYEGEDRIERVVVERNGSRVPYSADQYVLATGGLVSKGVESDREGVREPIFDCHVPHPKDRYDWFEDGVFDDHAFARFGVDVGSDLRPRAAGGSVEFENLRAAGATIGGYDFAAEKSGSGVSIATGYAAGRAATEDLT</sequence>
<dbReference type="Gene3D" id="3.50.50.60">
    <property type="entry name" value="FAD/NAD(P)-binding domain"/>
    <property type="match status" value="1"/>
</dbReference>
<evidence type="ECO:0000256" key="2">
    <source>
        <dbReference type="ARBA" id="ARBA00022643"/>
    </source>
</evidence>
<dbReference type="NCBIfam" id="NF003722">
    <property type="entry name" value="PRK05329.1-5"/>
    <property type="match status" value="1"/>
</dbReference>
<proteinExistence type="predicted"/>